<dbReference type="EMBL" id="DVFU01000077">
    <property type="protein sequence ID" value="HIQ64884.1"/>
    <property type="molecule type" value="Genomic_DNA"/>
</dbReference>
<dbReference type="AlphaFoldDB" id="A0A9D0YZW7"/>
<evidence type="ECO:0000313" key="1">
    <source>
        <dbReference type="EMBL" id="HIQ64884.1"/>
    </source>
</evidence>
<gene>
    <name evidence="1" type="ORF">IAC85_04005</name>
</gene>
<accession>A0A9D0YZW7</accession>
<dbReference type="InterPro" id="IPR025942">
    <property type="entry name" value="SpoVIF"/>
</dbReference>
<proteinExistence type="predicted"/>
<dbReference type="Proteomes" id="UP000886725">
    <property type="component" value="Unassembled WGS sequence"/>
</dbReference>
<dbReference type="Pfam" id="PF14069">
    <property type="entry name" value="SpoVIF"/>
    <property type="match status" value="1"/>
</dbReference>
<sequence length="79" mass="8892">MFGDSLFKKVQDKTNVDKKTILELASKLQNANMKDEATLRAFIQEVGAVTGREVSKEKEDKLVNTIMNDKVPTDLDSMM</sequence>
<reference evidence="1" key="2">
    <citation type="journal article" date="2021" name="PeerJ">
        <title>Extensive microbial diversity within the chicken gut microbiome revealed by metagenomics and culture.</title>
        <authorList>
            <person name="Gilroy R."/>
            <person name="Ravi A."/>
            <person name="Getino M."/>
            <person name="Pursley I."/>
            <person name="Horton D.L."/>
            <person name="Alikhan N.F."/>
            <person name="Baker D."/>
            <person name="Gharbi K."/>
            <person name="Hall N."/>
            <person name="Watson M."/>
            <person name="Adriaenssens E.M."/>
            <person name="Foster-Nyarko E."/>
            <person name="Jarju S."/>
            <person name="Secka A."/>
            <person name="Antonio M."/>
            <person name="Oren A."/>
            <person name="Chaudhuri R.R."/>
            <person name="La Ragione R."/>
            <person name="Hildebrand F."/>
            <person name="Pallen M.J."/>
        </authorList>
    </citation>
    <scope>NUCLEOTIDE SEQUENCE</scope>
    <source>
        <strain evidence="1">CHK165-10780</strain>
    </source>
</reference>
<organism evidence="1 2">
    <name type="scientific">Candidatus Faecenecus gallistercoris</name>
    <dbReference type="NCBI Taxonomy" id="2840793"/>
    <lineage>
        <taxon>Bacteria</taxon>
        <taxon>Bacillati</taxon>
        <taxon>Bacillota</taxon>
        <taxon>Bacillota incertae sedis</taxon>
        <taxon>Candidatus Faecenecus</taxon>
    </lineage>
</organism>
<protein>
    <submittedName>
        <fullName evidence="1">Stage VI sporulation protein F</fullName>
    </submittedName>
</protein>
<evidence type="ECO:0000313" key="2">
    <source>
        <dbReference type="Proteomes" id="UP000886725"/>
    </source>
</evidence>
<reference evidence="1" key="1">
    <citation type="submission" date="2020-10" db="EMBL/GenBank/DDBJ databases">
        <authorList>
            <person name="Gilroy R."/>
        </authorList>
    </citation>
    <scope>NUCLEOTIDE SEQUENCE</scope>
    <source>
        <strain evidence="1">CHK165-10780</strain>
    </source>
</reference>
<comment type="caution">
    <text evidence="1">The sequence shown here is derived from an EMBL/GenBank/DDBJ whole genome shotgun (WGS) entry which is preliminary data.</text>
</comment>
<name>A0A9D0YZW7_9FIRM</name>